<evidence type="ECO:0000313" key="2">
    <source>
        <dbReference type="Proteomes" id="UP000007374"/>
    </source>
</evidence>
<dbReference type="OrthoDB" id="8454588at2"/>
<dbReference type="STRING" id="721133.SAMN05216176_103131"/>
<evidence type="ECO:0000313" key="1">
    <source>
        <dbReference type="EMBL" id="EKF42746.1"/>
    </source>
</evidence>
<dbReference type="eggNOG" id="COG2198">
    <property type="taxonomic scope" value="Bacteria"/>
</dbReference>
<comment type="caution">
    <text evidence="1">The sequence shown here is derived from an EMBL/GenBank/DDBJ whole genome shotgun (WGS) entry which is preliminary data.</text>
</comment>
<organism evidence="1 2">
    <name type="scientific">Nitratireductor indicus C115</name>
    <dbReference type="NCBI Taxonomy" id="1231190"/>
    <lineage>
        <taxon>Bacteria</taxon>
        <taxon>Pseudomonadati</taxon>
        <taxon>Pseudomonadota</taxon>
        <taxon>Alphaproteobacteria</taxon>
        <taxon>Hyphomicrobiales</taxon>
        <taxon>Phyllobacteriaceae</taxon>
        <taxon>Nitratireductor</taxon>
    </lineage>
</organism>
<dbReference type="AlphaFoldDB" id="K2P5Z0"/>
<dbReference type="InterPro" id="IPR036641">
    <property type="entry name" value="HPT_dom_sf"/>
</dbReference>
<dbReference type="RefSeq" id="WP_009450082.1">
    <property type="nucleotide sequence ID" value="NZ_AMSI01000005.1"/>
</dbReference>
<reference evidence="1 2" key="1">
    <citation type="journal article" date="2012" name="J. Bacteriol.">
        <title>Genome Sequence of Nitratireductor indicus Type Strain C115.</title>
        <authorList>
            <person name="Lai Q."/>
            <person name="Li G."/>
            <person name="Yu Z."/>
            <person name="Shao Z."/>
        </authorList>
    </citation>
    <scope>NUCLEOTIDE SEQUENCE [LARGE SCALE GENOMIC DNA]</scope>
    <source>
        <strain evidence="1 2">C115</strain>
    </source>
</reference>
<name>K2P5Z0_9HYPH</name>
<dbReference type="Proteomes" id="UP000007374">
    <property type="component" value="Unassembled WGS sequence"/>
</dbReference>
<gene>
    <name evidence="1" type="ORF">NA8A_08764</name>
</gene>
<sequence>MARPDERVWRRSGDAVAETKSPVDRAHLARQTMGDSALEREVLGMFLHQIETMAARMRAADPAVRRELAHALCGSARGIGAFALAETAAAIEADPQNAVEIEHLGWRIDEVVEFIAAYR</sequence>
<accession>K2P5Z0</accession>
<dbReference type="SUPFAM" id="SSF47226">
    <property type="entry name" value="Histidine-containing phosphotransfer domain, HPT domain"/>
    <property type="match status" value="1"/>
</dbReference>
<protein>
    <submittedName>
        <fullName evidence="1">Hpt protein</fullName>
    </submittedName>
</protein>
<dbReference type="GO" id="GO:0000160">
    <property type="term" value="P:phosphorelay signal transduction system"/>
    <property type="evidence" value="ECO:0007669"/>
    <property type="project" value="InterPro"/>
</dbReference>
<proteinExistence type="predicted"/>
<dbReference type="PATRIC" id="fig|1231190.3.peg.1831"/>
<keyword evidence="2" id="KW-1185">Reference proteome</keyword>
<dbReference type="EMBL" id="AMSI01000005">
    <property type="protein sequence ID" value="EKF42746.1"/>
    <property type="molecule type" value="Genomic_DNA"/>
</dbReference>
<dbReference type="Gene3D" id="1.20.120.160">
    <property type="entry name" value="HPT domain"/>
    <property type="match status" value="1"/>
</dbReference>